<keyword evidence="14" id="KW-0067">ATP-binding</keyword>
<evidence type="ECO:0000256" key="14">
    <source>
        <dbReference type="ARBA" id="ARBA00022840"/>
    </source>
</evidence>
<comment type="caution">
    <text evidence="21">The sequence shown here is derived from an EMBL/GenBank/DDBJ whole genome shotgun (WGS) entry which is preliminary data.</text>
</comment>
<feature type="binding site" evidence="19">
    <location>
        <begin position="41"/>
        <end position="43"/>
    </location>
    <ligand>
        <name>GTP</name>
        <dbReference type="ChEBI" id="CHEBI:37565"/>
    </ligand>
</feature>
<dbReference type="InterPro" id="IPR003593">
    <property type="entry name" value="AAA+_ATPase"/>
</dbReference>
<dbReference type="CDD" id="cd00544">
    <property type="entry name" value="CobU"/>
    <property type="match status" value="1"/>
</dbReference>
<evidence type="ECO:0000256" key="9">
    <source>
        <dbReference type="ARBA" id="ARBA00012523"/>
    </source>
</evidence>
<dbReference type="GO" id="GO:0008820">
    <property type="term" value="F:cobinamide phosphate guanylyltransferase activity"/>
    <property type="evidence" value="ECO:0007669"/>
    <property type="project" value="UniProtKB-EC"/>
</dbReference>
<feature type="binding site" evidence="19">
    <location>
        <position position="72"/>
    </location>
    <ligand>
        <name>GTP</name>
        <dbReference type="ChEBI" id="CHEBI:37565"/>
    </ligand>
</feature>
<feature type="binding site" evidence="19">
    <location>
        <begin position="11"/>
        <end position="18"/>
    </location>
    <ligand>
        <name>GTP</name>
        <dbReference type="ChEBI" id="CHEBI:37565"/>
    </ligand>
</feature>
<protein>
    <recommendedName>
        <fullName evidence="16">Adenosylcobinamide kinase</fullName>
        <ecNumber evidence="8">2.7.1.156</ecNumber>
        <ecNumber evidence="9">2.7.7.62</ecNumber>
    </recommendedName>
    <alternativeName>
        <fullName evidence="17">Adenosylcobinamide-phosphate guanylyltransferase</fullName>
    </alternativeName>
</protein>
<accession>A0A0K9H0K2</accession>
<evidence type="ECO:0000256" key="13">
    <source>
        <dbReference type="ARBA" id="ARBA00022777"/>
    </source>
</evidence>
<organism evidence="21 22">
    <name type="scientific">Peribacillus loiseleuriae</name>
    <dbReference type="NCBI Taxonomy" id="1679170"/>
    <lineage>
        <taxon>Bacteria</taxon>
        <taxon>Bacillati</taxon>
        <taxon>Bacillota</taxon>
        <taxon>Bacilli</taxon>
        <taxon>Bacillales</taxon>
        <taxon>Bacillaceae</taxon>
        <taxon>Peribacillus</taxon>
    </lineage>
</organism>
<evidence type="ECO:0000256" key="16">
    <source>
        <dbReference type="ARBA" id="ARBA00029570"/>
    </source>
</evidence>
<dbReference type="Gene3D" id="3.40.50.300">
    <property type="entry name" value="P-loop containing nucleotide triphosphate hydrolases"/>
    <property type="match status" value="1"/>
</dbReference>
<feature type="domain" description="AAA+ ATPase" evidence="20">
    <location>
        <begin position="3"/>
        <end position="160"/>
    </location>
</feature>
<comment type="pathway">
    <text evidence="6">Cofactor biosynthesis; adenosylcobalamin biosynthesis; adenosylcobalamin from cob(II)yrinate a,c-diamide: step 5/7.</text>
</comment>
<keyword evidence="11" id="KW-0808">Transferase</keyword>
<dbReference type="PATRIC" id="fig|1679170.3.peg.5165"/>
<gene>
    <name evidence="21" type="ORF">AC625_22930</name>
</gene>
<dbReference type="PIRSF" id="PIRSF006135">
    <property type="entry name" value="CobU"/>
    <property type="match status" value="1"/>
</dbReference>
<evidence type="ECO:0000256" key="2">
    <source>
        <dbReference type="ARBA" id="ARBA00000711"/>
    </source>
</evidence>
<evidence type="ECO:0000256" key="11">
    <source>
        <dbReference type="ARBA" id="ARBA00022679"/>
    </source>
</evidence>
<evidence type="ECO:0000256" key="12">
    <source>
        <dbReference type="ARBA" id="ARBA00022741"/>
    </source>
</evidence>
<dbReference type="GO" id="GO:0043752">
    <property type="term" value="F:adenosylcobinamide kinase activity"/>
    <property type="evidence" value="ECO:0007669"/>
    <property type="project" value="UniProtKB-EC"/>
</dbReference>
<evidence type="ECO:0000259" key="20">
    <source>
        <dbReference type="SMART" id="SM00382"/>
    </source>
</evidence>
<dbReference type="Proteomes" id="UP000037146">
    <property type="component" value="Unassembled WGS sequence"/>
</dbReference>
<evidence type="ECO:0000256" key="17">
    <source>
        <dbReference type="ARBA" id="ARBA00030571"/>
    </source>
</evidence>
<keyword evidence="10" id="KW-0169">Cobalamin biosynthesis</keyword>
<dbReference type="Pfam" id="PF02283">
    <property type="entry name" value="CobU"/>
    <property type="match status" value="1"/>
</dbReference>
<evidence type="ECO:0000256" key="7">
    <source>
        <dbReference type="ARBA" id="ARBA00007490"/>
    </source>
</evidence>
<comment type="pathway">
    <text evidence="5">Cofactor biosynthesis; adenosylcobalamin biosynthesis; adenosylcobalamin from cob(II)yrinate a,c-diamide: step 6/7.</text>
</comment>
<evidence type="ECO:0000256" key="6">
    <source>
        <dbReference type="ARBA" id="ARBA00005159"/>
    </source>
</evidence>
<dbReference type="InterPro" id="IPR027417">
    <property type="entry name" value="P-loop_NTPase"/>
</dbReference>
<evidence type="ECO:0000256" key="10">
    <source>
        <dbReference type="ARBA" id="ARBA00022573"/>
    </source>
</evidence>
<keyword evidence="13" id="KW-0418">Kinase</keyword>
<evidence type="ECO:0000256" key="18">
    <source>
        <dbReference type="PIRSR" id="PIRSR006135-1"/>
    </source>
</evidence>
<reference evidence="22" key="1">
    <citation type="submission" date="2015-07" db="EMBL/GenBank/DDBJ databases">
        <title>Genome sequencing project for genomic taxonomy and phylogenomics of Bacillus-like bacteria.</title>
        <authorList>
            <person name="Liu B."/>
            <person name="Wang J."/>
            <person name="Zhu Y."/>
            <person name="Liu G."/>
            <person name="Chen Q."/>
            <person name="Chen Z."/>
            <person name="Lan J."/>
            <person name="Che J."/>
            <person name="Ge C."/>
            <person name="Shi H."/>
            <person name="Pan Z."/>
            <person name="Liu X."/>
        </authorList>
    </citation>
    <scope>NUCLEOTIDE SEQUENCE [LARGE SCALE GENOMIC DNA]</scope>
    <source>
        <strain evidence="22">FJAT-27997</strain>
    </source>
</reference>
<dbReference type="PANTHER" id="PTHR34848:SF1">
    <property type="entry name" value="BIFUNCTIONAL ADENOSYLCOBALAMIN BIOSYNTHESIS PROTEIN COBU"/>
    <property type="match status" value="1"/>
</dbReference>
<proteinExistence type="inferred from homology"/>
<keyword evidence="22" id="KW-1185">Reference proteome</keyword>
<evidence type="ECO:0000313" key="22">
    <source>
        <dbReference type="Proteomes" id="UP000037146"/>
    </source>
</evidence>
<dbReference type="EC" id="2.7.1.156" evidence="8"/>
<feature type="binding site" evidence="19">
    <location>
        <begin position="58"/>
        <end position="61"/>
    </location>
    <ligand>
        <name>GTP</name>
        <dbReference type="ChEBI" id="CHEBI:37565"/>
    </ligand>
</feature>
<dbReference type="STRING" id="1679170.AC625_22930"/>
<evidence type="ECO:0000256" key="8">
    <source>
        <dbReference type="ARBA" id="ARBA00012016"/>
    </source>
</evidence>
<dbReference type="RefSeq" id="WP_049683389.1">
    <property type="nucleotide sequence ID" value="NZ_LFZW01000001.1"/>
</dbReference>
<dbReference type="SUPFAM" id="SSF52540">
    <property type="entry name" value="P-loop containing nucleoside triphosphate hydrolases"/>
    <property type="match status" value="1"/>
</dbReference>
<dbReference type="PANTHER" id="PTHR34848">
    <property type="match status" value="1"/>
</dbReference>
<evidence type="ECO:0000256" key="4">
    <source>
        <dbReference type="ARBA" id="ARBA00003889"/>
    </source>
</evidence>
<evidence type="ECO:0000313" key="21">
    <source>
        <dbReference type="EMBL" id="KMY52032.1"/>
    </source>
</evidence>
<feature type="active site" description="GMP-histidine intermediate" evidence="18">
    <location>
        <position position="57"/>
    </location>
</feature>
<evidence type="ECO:0000256" key="5">
    <source>
        <dbReference type="ARBA" id="ARBA00004692"/>
    </source>
</evidence>
<dbReference type="GO" id="GO:0005524">
    <property type="term" value="F:ATP binding"/>
    <property type="evidence" value="ECO:0007669"/>
    <property type="project" value="UniProtKB-KW"/>
</dbReference>
<dbReference type="UniPathway" id="UPA00148">
    <property type="reaction ID" value="UER00236"/>
</dbReference>
<evidence type="ECO:0000256" key="15">
    <source>
        <dbReference type="ARBA" id="ARBA00023134"/>
    </source>
</evidence>
<dbReference type="AlphaFoldDB" id="A0A0K9H0K2"/>
<dbReference type="InterPro" id="IPR003203">
    <property type="entry name" value="CobU/CobP"/>
</dbReference>
<name>A0A0K9H0K2_9BACI</name>
<comment type="catalytic activity">
    <reaction evidence="2">
        <text>adenosylcob(III)inamide phosphate + GTP + H(+) = adenosylcob(III)inamide-GDP + diphosphate</text>
        <dbReference type="Rhea" id="RHEA:22712"/>
        <dbReference type="ChEBI" id="CHEBI:15378"/>
        <dbReference type="ChEBI" id="CHEBI:33019"/>
        <dbReference type="ChEBI" id="CHEBI:37565"/>
        <dbReference type="ChEBI" id="CHEBI:58502"/>
        <dbReference type="ChEBI" id="CHEBI:60487"/>
        <dbReference type="EC" id="2.7.7.62"/>
    </reaction>
</comment>
<keyword evidence="12 19" id="KW-0547">Nucleotide-binding</keyword>
<feature type="binding site" evidence="19">
    <location>
        <position position="93"/>
    </location>
    <ligand>
        <name>GTP</name>
        <dbReference type="ChEBI" id="CHEBI:37565"/>
    </ligand>
</feature>
<evidence type="ECO:0000256" key="1">
    <source>
        <dbReference type="ARBA" id="ARBA00000312"/>
    </source>
</evidence>
<dbReference type="GO" id="GO:0005525">
    <property type="term" value="F:GTP binding"/>
    <property type="evidence" value="ECO:0007669"/>
    <property type="project" value="UniProtKB-KW"/>
</dbReference>
<sequence>MEKAPVYFITGGVRSGKSTFAEKTAQELARTNSGTLLYYLACGRAQDEEMQKRIELHRQSRQNSVIPWQSGEFPRNIDNSIPLYNKQTIVLLDCLTTWLDNELFSLDSELSEQHLQNVFEEMMGNIETVRMHCFSLIVVSNEVLHEPLPSSEIVQAYQKTIGRLHQELVARSNQAYLVESGIPLMMKGSK</sequence>
<evidence type="ECO:0000256" key="19">
    <source>
        <dbReference type="PIRSR" id="PIRSR006135-2"/>
    </source>
</evidence>
<comment type="catalytic activity">
    <reaction evidence="3">
        <text>adenosylcob(III)inamide + GTP = adenosylcob(III)inamide phosphate + GDP + H(+)</text>
        <dbReference type="Rhea" id="RHEA:15765"/>
        <dbReference type="ChEBI" id="CHEBI:2480"/>
        <dbReference type="ChEBI" id="CHEBI:15378"/>
        <dbReference type="ChEBI" id="CHEBI:37565"/>
        <dbReference type="ChEBI" id="CHEBI:58189"/>
        <dbReference type="ChEBI" id="CHEBI:58502"/>
        <dbReference type="EC" id="2.7.1.156"/>
    </reaction>
</comment>
<comment type="similarity">
    <text evidence="7">Belongs to the CobU/CobP family.</text>
</comment>
<dbReference type="EC" id="2.7.7.62" evidence="9"/>
<comment type="catalytic activity">
    <reaction evidence="1">
        <text>adenosylcob(III)inamide + ATP = adenosylcob(III)inamide phosphate + ADP + H(+)</text>
        <dbReference type="Rhea" id="RHEA:15769"/>
        <dbReference type="ChEBI" id="CHEBI:2480"/>
        <dbReference type="ChEBI" id="CHEBI:15378"/>
        <dbReference type="ChEBI" id="CHEBI:30616"/>
        <dbReference type="ChEBI" id="CHEBI:58502"/>
        <dbReference type="ChEBI" id="CHEBI:456216"/>
        <dbReference type="EC" id="2.7.1.156"/>
    </reaction>
</comment>
<evidence type="ECO:0000256" key="3">
    <source>
        <dbReference type="ARBA" id="ARBA00001522"/>
    </source>
</evidence>
<dbReference type="EMBL" id="LFZW01000001">
    <property type="protein sequence ID" value="KMY52032.1"/>
    <property type="molecule type" value="Genomic_DNA"/>
</dbReference>
<dbReference type="SMART" id="SM00382">
    <property type="entry name" value="AAA"/>
    <property type="match status" value="1"/>
</dbReference>
<dbReference type="GO" id="GO:0009236">
    <property type="term" value="P:cobalamin biosynthetic process"/>
    <property type="evidence" value="ECO:0007669"/>
    <property type="project" value="UniProtKB-UniPathway"/>
</dbReference>
<keyword evidence="15 19" id="KW-0342">GTP-binding</keyword>
<comment type="function">
    <text evidence="4">Catalyzes ATP-dependent phosphorylation of adenosylcobinamide and addition of GMP to adenosylcobinamide phosphate.</text>
</comment>